<dbReference type="SMART" id="SM00448">
    <property type="entry name" value="REC"/>
    <property type="match status" value="1"/>
</dbReference>
<keyword evidence="4" id="KW-0804">Transcription</keyword>
<dbReference type="InterPro" id="IPR016032">
    <property type="entry name" value="Sig_transdc_resp-reg_C-effctor"/>
</dbReference>
<gene>
    <name evidence="8" type="ORF">H8R02_08465</name>
</gene>
<evidence type="ECO:0000259" key="7">
    <source>
        <dbReference type="PROSITE" id="PS50110"/>
    </source>
</evidence>
<dbReference type="PROSITE" id="PS50110">
    <property type="entry name" value="RESPONSE_REGULATORY"/>
    <property type="match status" value="1"/>
</dbReference>
<evidence type="ECO:0000256" key="2">
    <source>
        <dbReference type="ARBA" id="ARBA00023015"/>
    </source>
</evidence>
<dbReference type="CDD" id="cd06170">
    <property type="entry name" value="LuxR_C_like"/>
    <property type="match status" value="1"/>
</dbReference>
<dbReference type="InterPro" id="IPR000792">
    <property type="entry name" value="Tscrpt_reg_LuxR_C"/>
</dbReference>
<dbReference type="SUPFAM" id="SSF46894">
    <property type="entry name" value="C-terminal effector domain of the bipartite response regulators"/>
    <property type="match status" value="1"/>
</dbReference>
<comment type="caution">
    <text evidence="8">The sequence shown here is derived from an EMBL/GenBank/DDBJ whole genome shotgun (WGS) entry which is preliminary data.</text>
</comment>
<dbReference type="AlphaFoldDB" id="A0A923S1N5"/>
<dbReference type="PRINTS" id="PR00038">
    <property type="entry name" value="HTHLUXR"/>
</dbReference>
<dbReference type="InterPro" id="IPR001789">
    <property type="entry name" value="Sig_transdc_resp-reg_receiver"/>
</dbReference>
<dbReference type="InterPro" id="IPR058245">
    <property type="entry name" value="NreC/VraR/RcsB-like_REC"/>
</dbReference>
<dbReference type="InterPro" id="IPR011006">
    <property type="entry name" value="CheY-like_superfamily"/>
</dbReference>
<evidence type="ECO:0000259" key="6">
    <source>
        <dbReference type="PROSITE" id="PS50043"/>
    </source>
</evidence>
<name>A0A923S1N5_9BURK</name>
<dbReference type="CDD" id="cd17535">
    <property type="entry name" value="REC_NarL-like"/>
    <property type="match status" value="1"/>
</dbReference>
<dbReference type="Gene3D" id="3.40.50.2300">
    <property type="match status" value="1"/>
</dbReference>
<keyword evidence="3" id="KW-0238">DNA-binding</keyword>
<feature type="domain" description="Response regulatory" evidence="7">
    <location>
        <begin position="7"/>
        <end position="124"/>
    </location>
</feature>
<dbReference type="GO" id="GO:0003677">
    <property type="term" value="F:DNA binding"/>
    <property type="evidence" value="ECO:0007669"/>
    <property type="project" value="UniProtKB-KW"/>
</dbReference>
<evidence type="ECO:0000313" key="8">
    <source>
        <dbReference type="EMBL" id="MBC5764480.1"/>
    </source>
</evidence>
<keyword evidence="9" id="KW-1185">Reference proteome</keyword>
<organism evidence="8 9">
    <name type="scientific">Ramlibacter albus</name>
    <dbReference type="NCBI Taxonomy" id="2079448"/>
    <lineage>
        <taxon>Bacteria</taxon>
        <taxon>Pseudomonadati</taxon>
        <taxon>Pseudomonadota</taxon>
        <taxon>Betaproteobacteria</taxon>
        <taxon>Burkholderiales</taxon>
        <taxon>Comamonadaceae</taxon>
        <taxon>Ramlibacter</taxon>
    </lineage>
</organism>
<dbReference type="SMART" id="SM00421">
    <property type="entry name" value="HTH_LUXR"/>
    <property type="match status" value="1"/>
</dbReference>
<dbReference type="Pfam" id="PF00072">
    <property type="entry name" value="Response_reg"/>
    <property type="match status" value="1"/>
</dbReference>
<dbReference type="PANTHER" id="PTHR43214">
    <property type="entry name" value="TWO-COMPONENT RESPONSE REGULATOR"/>
    <property type="match status" value="1"/>
</dbReference>
<feature type="modified residue" description="4-aspartylphosphate" evidence="5">
    <location>
        <position position="58"/>
    </location>
</feature>
<feature type="domain" description="HTH luxR-type" evidence="6">
    <location>
        <begin position="147"/>
        <end position="212"/>
    </location>
</feature>
<dbReference type="PANTHER" id="PTHR43214:SF41">
    <property type="entry name" value="NITRATE_NITRITE RESPONSE REGULATOR PROTEIN NARP"/>
    <property type="match status" value="1"/>
</dbReference>
<evidence type="ECO:0000256" key="3">
    <source>
        <dbReference type="ARBA" id="ARBA00023125"/>
    </source>
</evidence>
<dbReference type="GO" id="GO:0006355">
    <property type="term" value="P:regulation of DNA-templated transcription"/>
    <property type="evidence" value="ECO:0007669"/>
    <property type="project" value="InterPro"/>
</dbReference>
<evidence type="ECO:0000313" key="9">
    <source>
        <dbReference type="Proteomes" id="UP000596827"/>
    </source>
</evidence>
<dbReference type="GO" id="GO:0000160">
    <property type="term" value="P:phosphorelay signal transduction system"/>
    <property type="evidence" value="ECO:0007669"/>
    <property type="project" value="InterPro"/>
</dbReference>
<protein>
    <submittedName>
        <fullName evidence="8">Response regulator transcription factor</fullName>
    </submittedName>
</protein>
<dbReference type="PROSITE" id="PS50043">
    <property type="entry name" value="HTH_LUXR_2"/>
    <property type="match status" value="1"/>
</dbReference>
<dbReference type="SUPFAM" id="SSF52172">
    <property type="entry name" value="CheY-like"/>
    <property type="match status" value="1"/>
</dbReference>
<reference evidence="8" key="1">
    <citation type="submission" date="2020-08" db="EMBL/GenBank/DDBJ databases">
        <title>Ramlibacter sp. GTP1 16S ribosomal RNA gene genome sequencing and assembly.</title>
        <authorList>
            <person name="Kang M."/>
        </authorList>
    </citation>
    <scope>NUCLEOTIDE SEQUENCE</scope>
    <source>
        <strain evidence="8">GTP1</strain>
    </source>
</reference>
<keyword evidence="2" id="KW-0805">Transcription regulation</keyword>
<dbReference type="Proteomes" id="UP000596827">
    <property type="component" value="Unassembled WGS sequence"/>
</dbReference>
<evidence type="ECO:0000256" key="5">
    <source>
        <dbReference type="PROSITE-ProRule" id="PRU00169"/>
    </source>
</evidence>
<dbReference type="InterPro" id="IPR039420">
    <property type="entry name" value="WalR-like"/>
</dbReference>
<evidence type="ECO:0000256" key="1">
    <source>
        <dbReference type="ARBA" id="ARBA00022553"/>
    </source>
</evidence>
<dbReference type="RefSeq" id="WP_187080950.1">
    <property type="nucleotide sequence ID" value="NZ_JACORU010000002.1"/>
</dbReference>
<dbReference type="Pfam" id="PF00196">
    <property type="entry name" value="GerE"/>
    <property type="match status" value="1"/>
</dbReference>
<dbReference type="EMBL" id="JACORU010000002">
    <property type="protein sequence ID" value="MBC5764480.1"/>
    <property type="molecule type" value="Genomic_DNA"/>
</dbReference>
<keyword evidence="1 5" id="KW-0597">Phosphoprotein</keyword>
<accession>A0A923S1N5</accession>
<evidence type="ECO:0000256" key="4">
    <source>
        <dbReference type="ARBA" id="ARBA00023163"/>
    </source>
</evidence>
<proteinExistence type="predicted"/>
<sequence length="219" mass="24002">MSDTRWQVLVADDHAIIRDAFRKILADSPDFELAGEASNGHEALARVRERAWDLVVLDMSMPGGRSGLELVKLMRAEQPRLRILVFSMHPEEQYAVRAIRAGASGYLSKESDGDLLLPAMRKVASGGAYVSANVAELLATDTTPGGTELPHTRLSDREYGVFNRIVRGASLTEIAEELSLSIKTVSTHKSHILAKLSLGNQVDLVRYAIDHGLLDTARE</sequence>